<feature type="domain" description="Glycerol-3-phosphate dehydrogenase NAD-dependent N-terminal" evidence="18">
    <location>
        <begin position="9"/>
        <end position="163"/>
    </location>
</feature>
<evidence type="ECO:0000256" key="11">
    <source>
        <dbReference type="ARBA" id="ARBA00069372"/>
    </source>
</evidence>
<comment type="caution">
    <text evidence="20">The sequence shown here is derived from an EMBL/GenBank/DDBJ whole genome shotgun (WGS) entry which is preliminary data.</text>
</comment>
<feature type="binding site" evidence="13">
    <location>
        <position position="258"/>
    </location>
    <ligand>
        <name>sn-glycerol 3-phosphate</name>
        <dbReference type="ChEBI" id="CHEBI:57597"/>
    </ligand>
</feature>
<feature type="binding site" evidence="16">
    <location>
        <begin position="13"/>
        <end position="18"/>
    </location>
    <ligand>
        <name>NAD(+)</name>
        <dbReference type="ChEBI" id="CHEBI:57540"/>
    </ligand>
</feature>
<keyword evidence="2 13" id="KW-0444">Lipid biosynthesis</keyword>
<evidence type="ECO:0000256" key="13">
    <source>
        <dbReference type="HAMAP-Rule" id="MF_00394"/>
    </source>
</evidence>
<feature type="binding site" evidence="13">
    <location>
        <position position="111"/>
    </location>
    <ligand>
        <name>sn-glycerol 3-phosphate</name>
        <dbReference type="ChEBI" id="CHEBI:57597"/>
    </ligand>
</feature>
<keyword evidence="13" id="KW-0963">Cytoplasm</keyword>
<reference evidence="20 21" key="1">
    <citation type="submission" date="2019-03" db="EMBL/GenBank/DDBJ databases">
        <title>Genomic Encyclopedia of Type Strains, Phase IV (KMG-IV): sequencing the most valuable type-strain genomes for metagenomic binning, comparative biology and taxonomic classification.</title>
        <authorList>
            <person name="Goeker M."/>
        </authorList>
    </citation>
    <scope>NUCLEOTIDE SEQUENCE [LARGE SCALE GENOMIC DNA]</scope>
    <source>
        <strain evidence="20 21">DSM 19610</strain>
    </source>
</reference>
<feature type="binding site" evidence="13">
    <location>
        <position position="285"/>
    </location>
    <ligand>
        <name>NADPH</name>
        <dbReference type="ChEBI" id="CHEBI:57783"/>
    </ligand>
</feature>
<evidence type="ECO:0000256" key="16">
    <source>
        <dbReference type="PIRSR" id="PIRSR000114-3"/>
    </source>
</evidence>
<feature type="binding site" evidence="16">
    <location>
        <position position="144"/>
    </location>
    <ligand>
        <name>NAD(+)</name>
        <dbReference type="ChEBI" id="CHEBI:57540"/>
    </ligand>
</feature>
<comment type="catalytic activity">
    <reaction evidence="13">
        <text>sn-glycerol 3-phosphate + NAD(+) = dihydroxyacetone phosphate + NADH + H(+)</text>
        <dbReference type="Rhea" id="RHEA:11092"/>
        <dbReference type="ChEBI" id="CHEBI:15378"/>
        <dbReference type="ChEBI" id="CHEBI:57540"/>
        <dbReference type="ChEBI" id="CHEBI:57597"/>
        <dbReference type="ChEBI" id="CHEBI:57642"/>
        <dbReference type="ChEBI" id="CHEBI:57945"/>
        <dbReference type="EC" id="1.1.1.94"/>
    </reaction>
</comment>
<evidence type="ECO:0000256" key="10">
    <source>
        <dbReference type="ARBA" id="ARBA00066687"/>
    </source>
</evidence>
<gene>
    <name evidence="13" type="primary">gpsA</name>
    <name evidence="20" type="ORF">DFR30_0069</name>
</gene>
<dbReference type="SUPFAM" id="SSF51735">
    <property type="entry name" value="NAD(P)-binding Rossmann-fold domains"/>
    <property type="match status" value="1"/>
</dbReference>
<dbReference type="Pfam" id="PF07479">
    <property type="entry name" value="NAD_Gly3P_dh_C"/>
    <property type="match status" value="1"/>
</dbReference>
<keyword evidence="13" id="KW-0547">Nucleotide-binding</keyword>
<dbReference type="InterPro" id="IPR008927">
    <property type="entry name" value="6-PGluconate_DH-like_C_sf"/>
</dbReference>
<feature type="binding site" evidence="13">
    <location>
        <position position="37"/>
    </location>
    <ligand>
        <name>NADPH</name>
        <dbReference type="ChEBI" id="CHEBI:57783"/>
    </ligand>
</feature>
<feature type="binding site" evidence="13">
    <location>
        <position position="260"/>
    </location>
    <ligand>
        <name>sn-glycerol 3-phosphate</name>
        <dbReference type="ChEBI" id="CHEBI:57597"/>
    </ligand>
</feature>
<dbReference type="EC" id="1.1.1.94" evidence="10 13"/>
<dbReference type="NCBIfam" id="NF000940">
    <property type="entry name" value="PRK00094.1-2"/>
    <property type="match status" value="1"/>
</dbReference>
<dbReference type="PANTHER" id="PTHR11728:SF1">
    <property type="entry name" value="GLYCEROL-3-PHOSPHATE DEHYDROGENASE [NAD(+)] 2, CHLOROPLASTIC"/>
    <property type="match status" value="1"/>
</dbReference>
<keyword evidence="21" id="KW-1185">Reference proteome</keyword>
<dbReference type="Pfam" id="PF01210">
    <property type="entry name" value="NAD_Gly3P_dh_N"/>
    <property type="match status" value="1"/>
</dbReference>
<evidence type="ECO:0000256" key="15">
    <source>
        <dbReference type="PIRSR" id="PIRSR000114-2"/>
    </source>
</evidence>
<evidence type="ECO:0000256" key="17">
    <source>
        <dbReference type="RuleBase" id="RU000437"/>
    </source>
</evidence>
<keyword evidence="8 13" id="KW-1208">Phospholipid metabolism</keyword>
<dbReference type="FunFam" id="1.10.1040.10:FF:000001">
    <property type="entry name" value="Glycerol-3-phosphate dehydrogenase [NAD(P)+]"/>
    <property type="match status" value="1"/>
</dbReference>
<dbReference type="UniPathway" id="UPA00940"/>
<dbReference type="PANTHER" id="PTHR11728">
    <property type="entry name" value="GLYCEROL-3-PHOSPHATE DEHYDROGENASE"/>
    <property type="match status" value="1"/>
</dbReference>
<evidence type="ECO:0000256" key="7">
    <source>
        <dbReference type="ARBA" id="ARBA00023209"/>
    </source>
</evidence>
<feature type="binding site" evidence="16">
    <location>
        <position position="259"/>
    </location>
    <ligand>
        <name>NAD(+)</name>
        <dbReference type="ChEBI" id="CHEBI:57540"/>
    </ligand>
</feature>
<comment type="pathway">
    <text evidence="13">Membrane lipid metabolism; glycerophospholipid metabolism.</text>
</comment>
<dbReference type="AlphaFoldDB" id="A0A4R1H9Q3"/>
<evidence type="ECO:0000256" key="12">
    <source>
        <dbReference type="ARBA" id="ARBA00080511"/>
    </source>
</evidence>
<feature type="binding site" evidence="13">
    <location>
        <position position="259"/>
    </location>
    <ligand>
        <name>NADPH</name>
        <dbReference type="ChEBI" id="CHEBI:57783"/>
    </ligand>
</feature>
<evidence type="ECO:0000259" key="19">
    <source>
        <dbReference type="Pfam" id="PF07479"/>
    </source>
</evidence>
<dbReference type="GO" id="GO:0005829">
    <property type="term" value="C:cytosol"/>
    <property type="evidence" value="ECO:0007669"/>
    <property type="project" value="TreeGrafter"/>
</dbReference>
<dbReference type="GO" id="GO:0051287">
    <property type="term" value="F:NAD binding"/>
    <property type="evidence" value="ECO:0007669"/>
    <property type="project" value="InterPro"/>
</dbReference>
<keyword evidence="4 13" id="KW-0560">Oxidoreductase</keyword>
<dbReference type="InterPro" id="IPR006109">
    <property type="entry name" value="G3P_DH_NAD-dep_C"/>
</dbReference>
<dbReference type="HAMAP" id="MF_00394">
    <property type="entry name" value="NAD_Glyc3P_dehydrog"/>
    <property type="match status" value="1"/>
</dbReference>
<dbReference type="RefSeq" id="WP_132970781.1">
    <property type="nucleotide sequence ID" value="NZ_SMFX01000001.1"/>
</dbReference>
<comment type="catalytic activity">
    <reaction evidence="9">
        <text>sn-glycerol 3-phosphate + NADP(+) = dihydroxyacetone phosphate + NADPH + H(+)</text>
        <dbReference type="Rhea" id="RHEA:11096"/>
        <dbReference type="ChEBI" id="CHEBI:15378"/>
        <dbReference type="ChEBI" id="CHEBI:57597"/>
        <dbReference type="ChEBI" id="CHEBI:57642"/>
        <dbReference type="ChEBI" id="CHEBI:57783"/>
        <dbReference type="ChEBI" id="CHEBI:58349"/>
        <dbReference type="EC" id="1.1.1.94"/>
    </reaction>
    <physiologicalReaction direction="right-to-left" evidence="9">
        <dbReference type="Rhea" id="RHEA:11098"/>
    </physiologicalReaction>
</comment>
<feature type="binding site" evidence="15">
    <location>
        <position position="111"/>
    </location>
    <ligand>
        <name>substrate</name>
    </ligand>
</feature>
<accession>A0A4R1H9Q3</accession>
<dbReference type="EMBL" id="SMFX01000001">
    <property type="protein sequence ID" value="TCK16850.1"/>
    <property type="molecule type" value="Genomic_DNA"/>
</dbReference>
<feature type="binding site" evidence="13">
    <location>
        <position position="144"/>
    </location>
    <ligand>
        <name>NADPH</name>
        <dbReference type="ChEBI" id="CHEBI:57783"/>
    </ligand>
</feature>
<dbReference type="Proteomes" id="UP000295707">
    <property type="component" value="Unassembled WGS sequence"/>
</dbReference>
<evidence type="ECO:0000256" key="3">
    <source>
        <dbReference type="ARBA" id="ARBA00022857"/>
    </source>
</evidence>
<evidence type="ECO:0000256" key="2">
    <source>
        <dbReference type="ARBA" id="ARBA00022516"/>
    </source>
</evidence>
<proteinExistence type="inferred from homology"/>
<feature type="binding site" evidence="13">
    <location>
        <position position="140"/>
    </location>
    <ligand>
        <name>sn-glycerol 3-phosphate</name>
        <dbReference type="ChEBI" id="CHEBI:57597"/>
    </ligand>
</feature>
<feature type="binding site" evidence="13">
    <location>
        <position position="16"/>
    </location>
    <ligand>
        <name>NADPH</name>
        <dbReference type="ChEBI" id="CHEBI:57783"/>
    </ligand>
</feature>
<organism evidence="20 21">
    <name type="scientific">Thiogranum longum</name>
    <dbReference type="NCBI Taxonomy" id="1537524"/>
    <lineage>
        <taxon>Bacteria</taxon>
        <taxon>Pseudomonadati</taxon>
        <taxon>Pseudomonadota</taxon>
        <taxon>Gammaproteobacteria</taxon>
        <taxon>Chromatiales</taxon>
        <taxon>Ectothiorhodospiraceae</taxon>
        <taxon>Thiogranum</taxon>
    </lineage>
</organism>
<feature type="binding site" evidence="13">
    <location>
        <position position="259"/>
    </location>
    <ligand>
        <name>sn-glycerol 3-phosphate</name>
        <dbReference type="ChEBI" id="CHEBI:57597"/>
    </ligand>
</feature>
<dbReference type="FunFam" id="3.40.50.720:FF:000019">
    <property type="entry name" value="Glycerol-3-phosphate dehydrogenase [NAD(P)+]"/>
    <property type="match status" value="1"/>
</dbReference>
<comment type="similarity">
    <text evidence="1 13 17">Belongs to the NAD-dependent glycerol-3-phosphate dehydrogenase family.</text>
</comment>
<feature type="binding site" evidence="13">
    <location>
        <position position="142"/>
    </location>
    <ligand>
        <name>sn-glycerol 3-phosphate</name>
        <dbReference type="ChEBI" id="CHEBI:57597"/>
    </ligand>
</feature>
<dbReference type="GO" id="GO:0141152">
    <property type="term" value="F:glycerol-3-phosphate dehydrogenase (NAD+) activity"/>
    <property type="evidence" value="ECO:0007669"/>
    <property type="project" value="RHEA"/>
</dbReference>
<evidence type="ECO:0000259" key="18">
    <source>
        <dbReference type="Pfam" id="PF01210"/>
    </source>
</evidence>
<keyword evidence="7 13" id="KW-0594">Phospholipid biosynthesis</keyword>
<feature type="binding site" evidence="13">
    <location>
        <position position="248"/>
    </location>
    <ligand>
        <name>sn-glycerol 3-phosphate</name>
        <dbReference type="ChEBI" id="CHEBI:57597"/>
    </ligand>
</feature>
<dbReference type="InterPro" id="IPR006168">
    <property type="entry name" value="G3P_DH_NAD-dep"/>
</dbReference>
<dbReference type="Gene3D" id="1.10.1040.10">
    <property type="entry name" value="N-(1-d-carboxylethyl)-l-norvaline Dehydrogenase, domain 2"/>
    <property type="match status" value="1"/>
</dbReference>
<dbReference type="SUPFAM" id="SSF48179">
    <property type="entry name" value="6-phosphogluconate dehydrogenase C-terminal domain-like"/>
    <property type="match status" value="1"/>
</dbReference>
<dbReference type="GO" id="GO:0005975">
    <property type="term" value="P:carbohydrate metabolic process"/>
    <property type="evidence" value="ECO:0007669"/>
    <property type="project" value="InterPro"/>
</dbReference>
<comment type="function">
    <text evidence="13">Catalyzes the reduction of the glycolytic intermediate dihydroxyacetone phosphate (DHAP) to sn-glycerol 3-phosphate (G3P), the key precursor for phospholipid synthesis.</text>
</comment>
<dbReference type="InterPro" id="IPR036291">
    <property type="entry name" value="NAD(P)-bd_dom_sf"/>
</dbReference>
<evidence type="ECO:0000256" key="4">
    <source>
        <dbReference type="ARBA" id="ARBA00023002"/>
    </source>
</evidence>
<dbReference type="GO" id="GO:0046168">
    <property type="term" value="P:glycerol-3-phosphate catabolic process"/>
    <property type="evidence" value="ECO:0007669"/>
    <property type="project" value="InterPro"/>
</dbReference>
<evidence type="ECO:0000256" key="6">
    <source>
        <dbReference type="ARBA" id="ARBA00023098"/>
    </source>
</evidence>
<dbReference type="InterPro" id="IPR013328">
    <property type="entry name" value="6PGD_dom2"/>
</dbReference>
<keyword evidence="5 13" id="KW-0520">NAD</keyword>
<feature type="binding site" evidence="13">
    <location>
        <position position="111"/>
    </location>
    <ligand>
        <name>NADPH</name>
        <dbReference type="ChEBI" id="CHEBI:57783"/>
    </ligand>
</feature>
<keyword evidence="6 13" id="KW-0443">Lipid metabolism</keyword>
<feature type="binding site" evidence="15">
    <location>
        <begin position="259"/>
        <end position="260"/>
    </location>
    <ligand>
        <name>substrate</name>
    </ligand>
</feature>
<feature type="active site" description="Proton acceptor" evidence="13 14">
    <location>
        <position position="195"/>
    </location>
</feature>
<dbReference type="PIRSF" id="PIRSF000114">
    <property type="entry name" value="Glycerol-3-P_dh"/>
    <property type="match status" value="1"/>
</dbReference>
<dbReference type="OrthoDB" id="9812273at2"/>
<name>A0A4R1H9Q3_9GAMM</name>
<evidence type="ECO:0000256" key="5">
    <source>
        <dbReference type="ARBA" id="ARBA00023027"/>
    </source>
</evidence>
<dbReference type="GO" id="GO:0141153">
    <property type="term" value="F:glycerol-3-phosphate dehydrogenase (NADP+) activity"/>
    <property type="evidence" value="ECO:0007669"/>
    <property type="project" value="RHEA"/>
</dbReference>
<dbReference type="Gene3D" id="3.40.50.720">
    <property type="entry name" value="NAD(P)-binding Rossmann-like Domain"/>
    <property type="match status" value="1"/>
</dbReference>
<evidence type="ECO:0000256" key="9">
    <source>
        <dbReference type="ARBA" id="ARBA00052716"/>
    </source>
</evidence>
<sequence length="337" mass="34854">MPNLSHAAITVLGAGSWGTALAMLLARNGVAVRLWDRDASHIAALEKSRSNERYLPGIPLPDGISPVAELGSALSESDFVLVVVPSGGFRDALKNISALQQTPGKLIWASKGLEPGSGKFLHQVVEEEMPGHPAYAALSGPSFALEVARGLPTAVTVASPDPAYADAVAELFHCPTFRAYTSTDLLGVELGGSVKNVLAIAAGISDGLGYGANARAALITRGLAEIMRLGAKLGGQRETFMGLAGVGDLVLTCTDNLSRNRRLGLALGQGQTLAAAIDAIGQAIEGLETAKELDALATRHQVDMPITAQVKAVLYDGAPPASAVQALLNREAKAELL</sequence>
<dbReference type="NCBIfam" id="NF000942">
    <property type="entry name" value="PRK00094.1-4"/>
    <property type="match status" value="1"/>
</dbReference>
<dbReference type="PRINTS" id="PR00077">
    <property type="entry name" value="GPDHDRGNASE"/>
</dbReference>
<dbReference type="InterPro" id="IPR011128">
    <property type="entry name" value="G3P_DH_NAD-dep_N"/>
</dbReference>
<feature type="binding site" evidence="13">
    <location>
        <position position="17"/>
    </location>
    <ligand>
        <name>NADPH</name>
        <dbReference type="ChEBI" id="CHEBI:57783"/>
    </ligand>
</feature>
<dbReference type="PROSITE" id="PS00957">
    <property type="entry name" value="NAD_G3PDH"/>
    <property type="match status" value="1"/>
</dbReference>
<evidence type="ECO:0000256" key="1">
    <source>
        <dbReference type="ARBA" id="ARBA00011009"/>
    </source>
</evidence>
<comment type="caution">
    <text evidence="13">Lacks conserved residue(s) required for the propagation of feature annotation.</text>
</comment>
<comment type="subcellular location">
    <subcellularLocation>
        <location evidence="13">Cytoplasm</location>
    </subcellularLocation>
</comment>
<evidence type="ECO:0000313" key="21">
    <source>
        <dbReference type="Proteomes" id="UP000295707"/>
    </source>
</evidence>
<keyword evidence="3 13" id="KW-0521">NADP</keyword>
<evidence type="ECO:0000256" key="8">
    <source>
        <dbReference type="ARBA" id="ARBA00023264"/>
    </source>
</evidence>
<feature type="binding site" evidence="13">
    <location>
        <position position="54"/>
    </location>
    <ligand>
        <name>NADPH</name>
        <dbReference type="ChEBI" id="CHEBI:57783"/>
    </ligand>
</feature>
<dbReference type="GO" id="GO:0046167">
    <property type="term" value="P:glycerol-3-phosphate biosynthetic process"/>
    <property type="evidence" value="ECO:0007669"/>
    <property type="project" value="UniProtKB-UniRule"/>
</dbReference>
<evidence type="ECO:0000256" key="14">
    <source>
        <dbReference type="PIRSR" id="PIRSR000114-1"/>
    </source>
</evidence>
<feature type="domain" description="Glycerol-3-phosphate dehydrogenase NAD-dependent C-terminal" evidence="19">
    <location>
        <begin position="184"/>
        <end position="324"/>
    </location>
</feature>
<feature type="binding site" evidence="13">
    <location>
        <position position="195"/>
    </location>
    <ligand>
        <name>sn-glycerol 3-phosphate</name>
        <dbReference type="ChEBI" id="CHEBI:57597"/>
    </ligand>
</feature>
<protein>
    <recommendedName>
        <fullName evidence="11 13">Glycerol-3-phosphate dehydrogenase [NAD(P)+]</fullName>
        <ecNumber evidence="10 13">1.1.1.94</ecNumber>
    </recommendedName>
    <alternativeName>
        <fullName evidence="13">NAD(P)(+)-dependent glycerol-3-phosphate dehydrogenase</fullName>
    </alternativeName>
    <alternativeName>
        <fullName evidence="12 13">NAD(P)H-dependent dihydroxyacetone-phosphate reductase</fullName>
    </alternativeName>
</protein>
<evidence type="ECO:0000313" key="20">
    <source>
        <dbReference type="EMBL" id="TCK16850.1"/>
    </source>
</evidence>
<dbReference type="GO" id="GO:0046474">
    <property type="term" value="P:glycerophospholipid biosynthetic process"/>
    <property type="evidence" value="ECO:0007669"/>
    <property type="project" value="TreeGrafter"/>
</dbReference>